<comment type="caution">
    <text evidence="15">The sequence shown here is derived from an EMBL/GenBank/DDBJ whole genome shotgun (WGS) entry which is preliminary data.</text>
</comment>
<evidence type="ECO:0000256" key="6">
    <source>
        <dbReference type="ARBA" id="ARBA00022617"/>
    </source>
</evidence>
<feature type="region of interest" description="Disordered" evidence="13">
    <location>
        <begin position="78"/>
        <end position="123"/>
    </location>
</feature>
<comment type="similarity">
    <text evidence="12">Belongs to the peroxidase family.</text>
</comment>
<evidence type="ECO:0000256" key="11">
    <source>
        <dbReference type="ARBA" id="ARBA00023324"/>
    </source>
</evidence>
<keyword evidence="16" id="KW-1185">Reference proteome</keyword>
<dbReference type="GO" id="GO:0046872">
    <property type="term" value="F:metal ion binding"/>
    <property type="evidence" value="ECO:0007669"/>
    <property type="project" value="UniProtKB-KW"/>
</dbReference>
<evidence type="ECO:0000256" key="5">
    <source>
        <dbReference type="ARBA" id="ARBA00022559"/>
    </source>
</evidence>
<dbReference type="Gene3D" id="1.10.520.10">
    <property type="match status" value="1"/>
</dbReference>
<evidence type="ECO:0000256" key="7">
    <source>
        <dbReference type="ARBA" id="ARBA00022723"/>
    </source>
</evidence>
<keyword evidence="5" id="KW-0575">Peroxidase</keyword>
<evidence type="ECO:0000256" key="9">
    <source>
        <dbReference type="ARBA" id="ARBA00023002"/>
    </source>
</evidence>
<feature type="domain" description="Plant heme peroxidase family profile" evidence="14">
    <location>
        <begin position="1"/>
        <end position="67"/>
    </location>
</feature>
<evidence type="ECO:0000256" key="4">
    <source>
        <dbReference type="ARBA" id="ARBA00004613"/>
    </source>
</evidence>
<keyword evidence="10" id="KW-0408">Iron</keyword>
<dbReference type="EMBL" id="JACEFO010001737">
    <property type="protein sequence ID" value="KAF8714236.1"/>
    <property type="molecule type" value="Genomic_DNA"/>
</dbReference>
<comment type="cofactor">
    <cofactor evidence="3">
        <name>heme b</name>
        <dbReference type="ChEBI" id="CHEBI:60344"/>
    </cofactor>
</comment>
<dbReference type="GO" id="GO:0006979">
    <property type="term" value="P:response to oxidative stress"/>
    <property type="evidence" value="ECO:0007669"/>
    <property type="project" value="InterPro"/>
</dbReference>
<dbReference type="InterPro" id="IPR010255">
    <property type="entry name" value="Haem_peroxidase_sf"/>
</dbReference>
<dbReference type="OrthoDB" id="696295at2759"/>
<comment type="cofactor">
    <cofactor evidence="2">
        <name>Ca(2+)</name>
        <dbReference type="ChEBI" id="CHEBI:29108"/>
    </cofactor>
</comment>
<organism evidence="15 16">
    <name type="scientific">Digitaria exilis</name>
    <dbReference type="NCBI Taxonomy" id="1010633"/>
    <lineage>
        <taxon>Eukaryota</taxon>
        <taxon>Viridiplantae</taxon>
        <taxon>Streptophyta</taxon>
        <taxon>Embryophyta</taxon>
        <taxon>Tracheophyta</taxon>
        <taxon>Spermatophyta</taxon>
        <taxon>Magnoliopsida</taxon>
        <taxon>Liliopsida</taxon>
        <taxon>Poales</taxon>
        <taxon>Poaceae</taxon>
        <taxon>PACMAD clade</taxon>
        <taxon>Panicoideae</taxon>
        <taxon>Panicodae</taxon>
        <taxon>Paniceae</taxon>
        <taxon>Anthephorinae</taxon>
        <taxon>Digitaria</taxon>
    </lineage>
</organism>
<dbReference type="InterPro" id="IPR002016">
    <property type="entry name" value="Haem_peroxidase"/>
</dbReference>
<evidence type="ECO:0000256" key="8">
    <source>
        <dbReference type="ARBA" id="ARBA00022837"/>
    </source>
</evidence>
<proteinExistence type="inferred from homology"/>
<evidence type="ECO:0000313" key="15">
    <source>
        <dbReference type="EMBL" id="KAF8714236.1"/>
    </source>
</evidence>
<dbReference type="AlphaFoldDB" id="A0A835BWP5"/>
<evidence type="ECO:0000256" key="12">
    <source>
        <dbReference type="RuleBase" id="RU004241"/>
    </source>
</evidence>
<evidence type="ECO:0000256" key="1">
    <source>
        <dbReference type="ARBA" id="ARBA00000189"/>
    </source>
</evidence>
<dbReference type="GO" id="GO:0042744">
    <property type="term" value="P:hydrogen peroxide catabolic process"/>
    <property type="evidence" value="ECO:0007669"/>
    <property type="project" value="UniProtKB-KW"/>
</dbReference>
<evidence type="ECO:0000256" key="3">
    <source>
        <dbReference type="ARBA" id="ARBA00001970"/>
    </source>
</evidence>
<comment type="subcellular location">
    <subcellularLocation>
        <location evidence="4">Secreted</location>
    </subcellularLocation>
</comment>
<dbReference type="GO" id="GO:0140825">
    <property type="term" value="F:lactoperoxidase activity"/>
    <property type="evidence" value="ECO:0007669"/>
    <property type="project" value="UniProtKB-EC"/>
</dbReference>
<evidence type="ECO:0000256" key="13">
    <source>
        <dbReference type="SAM" id="MobiDB-lite"/>
    </source>
</evidence>
<dbReference type="GO" id="GO:0005576">
    <property type="term" value="C:extracellular region"/>
    <property type="evidence" value="ECO:0007669"/>
    <property type="project" value="UniProtKB-SubCell"/>
</dbReference>
<dbReference type="PROSITE" id="PS50873">
    <property type="entry name" value="PEROXIDASE_4"/>
    <property type="match status" value="1"/>
</dbReference>
<keyword evidence="11" id="KW-0376">Hydrogen peroxide</keyword>
<reference evidence="15" key="1">
    <citation type="submission" date="2020-07" db="EMBL/GenBank/DDBJ databases">
        <title>Genome sequence and genetic diversity analysis of an under-domesticated orphan crop, white fonio (Digitaria exilis).</title>
        <authorList>
            <person name="Bennetzen J.L."/>
            <person name="Chen S."/>
            <person name="Ma X."/>
            <person name="Wang X."/>
            <person name="Yssel A.E.J."/>
            <person name="Chaluvadi S.R."/>
            <person name="Johnson M."/>
            <person name="Gangashetty P."/>
            <person name="Hamidou F."/>
            <person name="Sanogo M.D."/>
            <person name="Zwaenepoel A."/>
            <person name="Wallace J."/>
            <person name="Van De Peer Y."/>
            <person name="Van Deynze A."/>
        </authorList>
    </citation>
    <scope>NUCLEOTIDE SEQUENCE</scope>
    <source>
        <tissue evidence="15">Leaves</tissue>
    </source>
</reference>
<evidence type="ECO:0000313" key="16">
    <source>
        <dbReference type="Proteomes" id="UP000636709"/>
    </source>
</evidence>
<protein>
    <recommendedName>
        <fullName evidence="14">Plant heme peroxidase family profile domain-containing protein</fullName>
    </recommendedName>
</protein>
<keyword evidence="6" id="KW-0349">Heme</keyword>
<dbReference type="Pfam" id="PF00141">
    <property type="entry name" value="peroxidase"/>
    <property type="match status" value="1"/>
</dbReference>
<feature type="compositionally biased region" description="Basic and acidic residues" evidence="13">
    <location>
        <begin position="105"/>
        <end position="119"/>
    </location>
</feature>
<keyword evidence="9" id="KW-0560">Oxidoreductase</keyword>
<dbReference type="PANTHER" id="PTHR31517">
    <property type="match status" value="1"/>
</dbReference>
<dbReference type="Proteomes" id="UP000636709">
    <property type="component" value="Unassembled WGS sequence"/>
</dbReference>
<evidence type="ECO:0000256" key="10">
    <source>
        <dbReference type="ARBA" id="ARBA00023004"/>
    </source>
</evidence>
<gene>
    <name evidence="15" type="ORF">HU200_027839</name>
</gene>
<keyword evidence="8" id="KW-0106">Calcium</keyword>
<comment type="catalytic activity">
    <reaction evidence="1">
        <text>2 a phenolic donor + H2O2 = 2 a phenolic radical donor + 2 H2O</text>
        <dbReference type="Rhea" id="RHEA:56136"/>
        <dbReference type="ChEBI" id="CHEBI:15377"/>
        <dbReference type="ChEBI" id="CHEBI:16240"/>
        <dbReference type="ChEBI" id="CHEBI:139520"/>
        <dbReference type="ChEBI" id="CHEBI:139521"/>
        <dbReference type="EC" id="1.11.1.7"/>
    </reaction>
</comment>
<dbReference type="SUPFAM" id="SSF48113">
    <property type="entry name" value="Heme-dependent peroxidases"/>
    <property type="match status" value="1"/>
</dbReference>
<evidence type="ECO:0000256" key="2">
    <source>
        <dbReference type="ARBA" id="ARBA00001913"/>
    </source>
</evidence>
<keyword evidence="7" id="KW-0479">Metal-binding</keyword>
<dbReference type="PANTHER" id="PTHR31517:SF3">
    <property type="entry name" value="PEROXIDASE"/>
    <property type="match status" value="1"/>
</dbReference>
<evidence type="ECO:0000259" key="14">
    <source>
        <dbReference type="PROSITE" id="PS50873"/>
    </source>
</evidence>
<name>A0A835BWP5_9POAL</name>
<dbReference type="GO" id="GO:0020037">
    <property type="term" value="F:heme binding"/>
    <property type="evidence" value="ECO:0007669"/>
    <property type="project" value="InterPro"/>
</dbReference>
<accession>A0A835BWP5</accession>
<dbReference type="InterPro" id="IPR000823">
    <property type="entry name" value="Peroxidase_pln"/>
</dbReference>
<sequence>MATRDAIALAGGPSYAVELGRLDGLTSSANSVNGKLAPPSFDLDQLTTLFAGNGLSQTDMIGGPHGGVRALQHVRWEDTGVVGAGHDDERQPGGEASGVVPGRGGPEDRRDHGRGDAEGVRQPVLQQPSVNGWKHGCGNDIQIVVAVVV</sequence>